<accession>A0A2N3PNK6</accession>
<dbReference type="InterPro" id="IPR022073">
    <property type="entry name" value="T4BSS_DotH_IcmK"/>
</dbReference>
<evidence type="ECO:0000313" key="2">
    <source>
        <dbReference type="EMBL" id="PKU21991.1"/>
    </source>
</evidence>
<organism evidence="2 3">
    <name type="scientific">Telmatospirillum siberiense</name>
    <dbReference type="NCBI Taxonomy" id="382514"/>
    <lineage>
        <taxon>Bacteria</taxon>
        <taxon>Pseudomonadati</taxon>
        <taxon>Pseudomonadota</taxon>
        <taxon>Alphaproteobacteria</taxon>
        <taxon>Rhodospirillales</taxon>
        <taxon>Rhodospirillaceae</taxon>
        <taxon>Telmatospirillum</taxon>
    </lineage>
</organism>
<feature type="compositionally biased region" description="Pro residues" evidence="1">
    <location>
        <begin position="41"/>
        <end position="51"/>
    </location>
</feature>
<name>A0A2N3PNK6_9PROT</name>
<keyword evidence="3" id="KW-1185">Reference proteome</keyword>
<comment type="caution">
    <text evidence="2">The sequence shown here is derived from an EMBL/GenBank/DDBJ whole genome shotgun (WGS) entry which is preliminary data.</text>
</comment>
<dbReference type="EMBL" id="PIUM01000040">
    <property type="protein sequence ID" value="PKU21991.1"/>
    <property type="molecule type" value="Genomic_DNA"/>
</dbReference>
<proteinExistence type="predicted"/>
<reference evidence="3" key="1">
    <citation type="submission" date="2017-12" db="EMBL/GenBank/DDBJ databases">
        <title>Draft genome sequence of Telmatospirillum siberiense 26-4b1T, an acidotolerant peatland alphaproteobacterium potentially involved in sulfur cycling.</title>
        <authorList>
            <person name="Hausmann B."/>
            <person name="Pjevac P."/>
            <person name="Schreck K."/>
            <person name="Herbold C.W."/>
            <person name="Daims H."/>
            <person name="Wagner M."/>
            <person name="Pester M."/>
            <person name="Loy A."/>
        </authorList>
    </citation>
    <scope>NUCLEOTIDE SEQUENCE [LARGE SCALE GENOMIC DNA]</scope>
    <source>
        <strain evidence="3">26-4b1</strain>
    </source>
</reference>
<dbReference type="Pfam" id="PF12293">
    <property type="entry name" value="T4BSS_DotH_IcmK"/>
    <property type="match status" value="1"/>
</dbReference>
<evidence type="ECO:0000256" key="1">
    <source>
        <dbReference type="SAM" id="MobiDB-lite"/>
    </source>
</evidence>
<evidence type="ECO:0000313" key="3">
    <source>
        <dbReference type="Proteomes" id="UP000233293"/>
    </source>
</evidence>
<dbReference type="AlphaFoldDB" id="A0A2N3PNK6"/>
<feature type="compositionally biased region" description="Low complexity" evidence="1">
    <location>
        <begin position="21"/>
        <end position="40"/>
    </location>
</feature>
<protein>
    <recommendedName>
        <fullName evidence="4">Type IV secretion protein DotH</fullName>
    </recommendedName>
</protein>
<dbReference type="Proteomes" id="UP000233293">
    <property type="component" value="Unassembled WGS sequence"/>
</dbReference>
<feature type="region of interest" description="Disordered" evidence="1">
    <location>
        <begin position="1"/>
        <end position="54"/>
    </location>
</feature>
<gene>
    <name evidence="2" type="ORF">CWS72_24105</name>
</gene>
<sequence length="333" mass="34431">MLWPGCAVAQDTGKSPASTDAASPAGNNSNGNAAGRNAAGSPPPALLPMPPDLRGSAYKDVIDESIPLTPQEIREFKKRTNDLQHAAAAPVVPLKPVSGAVSLSFDPGSPPPEIKLGTGRVTSLVFFDRSGEPWPVEAIKPGAAVIEVTKGGDQTHDSNIINVVSTVPQPYTDLSIVLKGAPAPIKIGFAPGTNSYQSSLSVRVNAAGVNAKPPIITTTPADSVAPEEGSQLLMAVLTGVPPDGAQPLTVEGGPAQAWRINDQVYLRTTLPVLSPAWIGSVRTGEMAAYLLDDTPIVLVSADGQVVSLRIGLDPANEMVAKVMASPKKRKDGL</sequence>
<evidence type="ECO:0008006" key="4">
    <source>
        <dbReference type="Google" id="ProtNLM"/>
    </source>
</evidence>